<name>A0A2P5HZ85_DIAHE</name>
<dbReference type="OrthoDB" id="5199080at2759"/>
<proteinExistence type="predicted"/>
<evidence type="ECO:0000313" key="2">
    <source>
        <dbReference type="Proteomes" id="UP000094444"/>
    </source>
</evidence>
<sequence length="78" mass="8620">MCYFESNYFSGCGCLKSVPGAPLENCPIALAYGRVCPDFQCGPKPEEQATERYDLECLDCIEAQNGKKSKKSKKSSKK</sequence>
<dbReference type="AlphaFoldDB" id="A0A2P5HZ85"/>
<reference evidence="1" key="1">
    <citation type="submission" date="2017-09" db="EMBL/GenBank/DDBJ databases">
        <title>Polyketide synthases of a Diaporthe helianthi virulent isolate.</title>
        <authorList>
            <person name="Baroncelli R."/>
        </authorList>
    </citation>
    <scope>NUCLEOTIDE SEQUENCE [LARGE SCALE GENOMIC DNA]</scope>
    <source>
        <strain evidence="1">7/96</strain>
    </source>
</reference>
<protein>
    <submittedName>
        <fullName evidence="1">Uncharacterized protein</fullName>
    </submittedName>
</protein>
<accession>A0A2P5HZ85</accession>
<gene>
    <name evidence="1" type="ORF">DHEL01_v206028</name>
</gene>
<dbReference type="EMBL" id="MAVT02000470">
    <property type="protein sequence ID" value="POS75574.1"/>
    <property type="molecule type" value="Genomic_DNA"/>
</dbReference>
<keyword evidence="2" id="KW-1185">Reference proteome</keyword>
<organism evidence="1 2">
    <name type="scientific">Diaporthe helianthi</name>
    <dbReference type="NCBI Taxonomy" id="158607"/>
    <lineage>
        <taxon>Eukaryota</taxon>
        <taxon>Fungi</taxon>
        <taxon>Dikarya</taxon>
        <taxon>Ascomycota</taxon>
        <taxon>Pezizomycotina</taxon>
        <taxon>Sordariomycetes</taxon>
        <taxon>Sordariomycetidae</taxon>
        <taxon>Diaporthales</taxon>
        <taxon>Diaporthaceae</taxon>
        <taxon>Diaporthe</taxon>
    </lineage>
</organism>
<comment type="caution">
    <text evidence="1">The sequence shown here is derived from an EMBL/GenBank/DDBJ whole genome shotgun (WGS) entry which is preliminary data.</text>
</comment>
<dbReference type="Proteomes" id="UP000094444">
    <property type="component" value="Unassembled WGS sequence"/>
</dbReference>
<dbReference type="InParanoid" id="A0A2P5HZ85"/>
<evidence type="ECO:0000313" key="1">
    <source>
        <dbReference type="EMBL" id="POS75574.1"/>
    </source>
</evidence>